<organism evidence="1 2">
    <name type="scientific">Hydrogenispora ethanolica</name>
    <dbReference type="NCBI Taxonomy" id="1082276"/>
    <lineage>
        <taxon>Bacteria</taxon>
        <taxon>Bacillati</taxon>
        <taxon>Bacillota</taxon>
        <taxon>Hydrogenispora</taxon>
    </lineage>
</organism>
<evidence type="ECO:0000313" key="2">
    <source>
        <dbReference type="Proteomes" id="UP000295008"/>
    </source>
</evidence>
<accession>A0A4R1RC29</accession>
<dbReference type="Proteomes" id="UP000295008">
    <property type="component" value="Unassembled WGS sequence"/>
</dbReference>
<dbReference type="Gene3D" id="2.60.320.10">
    <property type="entry name" value="N-utilization substance G protein NusG, insert domain"/>
    <property type="match status" value="1"/>
</dbReference>
<dbReference type="Pfam" id="PF07009">
    <property type="entry name" value="NusG_II"/>
    <property type="match status" value="1"/>
</dbReference>
<dbReference type="OrthoDB" id="47603at2"/>
<dbReference type="EMBL" id="SLUN01000021">
    <property type="protein sequence ID" value="TCL63316.1"/>
    <property type="molecule type" value="Genomic_DNA"/>
</dbReference>
<dbReference type="CDD" id="cd09846">
    <property type="entry name" value="DUF1312"/>
    <property type="match status" value="1"/>
</dbReference>
<dbReference type="AlphaFoldDB" id="A0A4R1RC29"/>
<name>A0A4R1RC29_HYDET</name>
<dbReference type="InterPro" id="IPR038690">
    <property type="entry name" value="NusG_2_sf"/>
</dbReference>
<protein>
    <submittedName>
        <fullName evidence="1">Uncharacterized protein</fullName>
    </submittedName>
</protein>
<reference evidence="1 2" key="1">
    <citation type="submission" date="2019-03" db="EMBL/GenBank/DDBJ databases">
        <title>Genomic Encyclopedia of Type Strains, Phase IV (KMG-IV): sequencing the most valuable type-strain genomes for metagenomic binning, comparative biology and taxonomic classification.</title>
        <authorList>
            <person name="Goeker M."/>
        </authorList>
    </citation>
    <scope>NUCLEOTIDE SEQUENCE [LARGE SCALE GENOMIC DNA]</scope>
    <source>
        <strain evidence="1 2">LX-B</strain>
    </source>
</reference>
<evidence type="ECO:0000313" key="1">
    <source>
        <dbReference type="EMBL" id="TCL63316.1"/>
    </source>
</evidence>
<comment type="caution">
    <text evidence="1">The sequence shown here is derived from an EMBL/GenBank/DDBJ whole genome shotgun (WGS) entry which is preliminary data.</text>
</comment>
<sequence>MKYMRKADIVLIAALVVSAPVFWFLNRHFAAEKGVYAEIYHDSVLVYRIKLSTAKEGSFSIPGEPDVVFHQYADGSIAFIKSDCPDKICIRSGRLKNAGQFAACLPNKVMLKIVSEEKDREAPDLIIE</sequence>
<proteinExistence type="predicted"/>
<gene>
    <name evidence="1" type="ORF">EDC14_102134</name>
</gene>
<keyword evidence="2" id="KW-1185">Reference proteome</keyword>